<proteinExistence type="inferred from homology"/>
<dbReference type="GO" id="GO:0006565">
    <property type="term" value="P:L-serine catabolic process"/>
    <property type="evidence" value="ECO:0007669"/>
    <property type="project" value="TreeGrafter"/>
</dbReference>
<keyword evidence="4" id="KW-0663">Pyridoxal phosphate</keyword>
<dbReference type="Proteomes" id="UP000197468">
    <property type="component" value="Unassembled WGS sequence"/>
</dbReference>
<dbReference type="InterPro" id="IPR036052">
    <property type="entry name" value="TrpB-like_PALP_sf"/>
</dbReference>
<dbReference type="SUPFAM" id="SSF53686">
    <property type="entry name" value="Tryptophan synthase beta subunit-like PLP-dependent enzymes"/>
    <property type="match status" value="1"/>
</dbReference>
<dbReference type="GO" id="GO:0006567">
    <property type="term" value="P:L-threonine catabolic process"/>
    <property type="evidence" value="ECO:0007669"/>
    <property type="project" value="TreeGrafter"/>
</dbReference>
<organism evidence="8 9">
    <name type="scientific">Roseateles aquatilis</name>
    <dbReference type="NCBI Taxonomy" id="431061"/>
    <lineage>
        <taxon>Bacteria</taxon>
        <taxon>Pseudomonadati</taxon>
        <taxon>Pseudomonadota</taxon>
        <taxon>Betaproteobacteria</taxon>
        <taxon>Burkholderiales</taxon>
        <taxon>Sphaerotilaceae</taxon>
        <taxon>Roseateles</taxon>
    </lineage>
</organism>
<gene>
    <name evidence="8" type="ORF">CDN99_00345</name>
</gene>
<dbReference type="AlphaFoldDB" id="A0A246JK23"/>
<dbReference type="EMBL" id="NIOF01000001">
    <property type="protein sequence ID" value="OWQ92998.1"/>
    <property type="molecule type" value="Genomic_DNA"/>
</dbReference>
<dbReference type="RefSeq" id="WP_088382146.1">
    <property type="nucleotide sequence ID" value="NZ_NIOF01000001.1"/>
</dbReference>
<sequence length="315" mass="32530">MPLHIETPLIVSRPLSLRTGKQVWLKLDALQPPGSFKLRGIGLACETQAARGKRRFVSSSGGNAGIAVAYAGRELGIPVTVVVPETTTAHARHLIAQEGATLVVHGASWQEANAQAQSLLDADTAFIHPFDDPLLWTGHATLIDEAVRSGARFDAVVVAVGGGGLMSGVIEGLRRNGLGRLPVVTVETHGADSLAQAVRAGERVTLDAIRSVATSLGAKQVCEQAFALARSHDVRCHVVTDGAALDACAKFLEDHRLLVEPACGAALAAAYEADAPALAGIEAPLIVVCGGATATLDQLAAWRAALPPAACPATP</sequence>
<evidence type="ECO:0000259" key="7">
    <source>
        <dbReference type="Pfam" id="PF00291"/>
    </source>
</evidence>
<dbReference type="InterPro" id="IPR050147">
    <property type="entry name" value="Ser/Thr_Dehydratase"/>
</dbReference>
<dbReference type="InterPro" id="IPR001926">
    <property type="entry name" value="TrpB-like_PALP"/>
</dbReference>
<dbReference type="GO" id="GO:0009097">
    <property type="term" value="P:isoleucine biosynthetic process"/>
    <property type="evidence" value="ECO:0007669"/>
    <property type="project" value="TreeGrafter"/>
</dbReference>
<feature type="domain" description="Tryptophan synthase beta chain-like PALP" evidence="7">
    <location>
        <begin position="4"/>
        <end position="290"/>
    </location>
</feature>
<dbReference type="PANTHER" id="PTHR48078:SF2">
    <property type="entry name" value="CATABOLIC L-SERINE_THREONINE DEHYDRATASE"/>
    <property type="match status" value="1"/>
</dbReference>
<comment type="cofactor">
    <cofactor evidence="1">
        <name>pyridoxal 5'-phosphate</name>
        <dbReference type="ChEBI" id="CHEBI:597326"/>
    </cofactor>
</comment>
<comment type="caution">
    <text evidence="8">The sequence shown here is derived from an EMBL/GenBank/DDBJ whole genome shotgun (WGS) entry which is preliminary data.</text>
</comment>
<evidence type="ECO:0000313" key="8">
    <source>
        <dbReference type="EMBL" id="OWQ92998.1"/>
    </source>
</evidence>
<dbReference type="EC" id="4.3.1.17" evidence="3"/>
<dbReference type="OrthoDB" id="9811476at2"/>
<name>A0A246JK23_9BURK</name>
<dbReference type="GO" id="GO:0004794">
    <property type="term" value="F:threonine deaminase activity"/>
    <property type="evidence" value="ECO:0007669"/>
    <property type="project" value="TreeGrafter"/>
</dbReference>
<keyword evidence="5" id="KW-0456">Lyase</keyword>
<keyword evidence="9" id="KW-1185">Reference proteome</keyword>
<dbReference type="PANTHER" id="PTHR48078">
    <property type="entry name" value="THREONINE DEHYDRATASE, MITOCHONDRIAL-RELATED"/>
    <property type="match status" value="1"/>
</dbReference>
<evidence type="ECO:0000256" key="6">
    <source>
        <dbReference type="ARBA" id="ARBA00049406"/>
    </source>
</evidence>
<evidence type="ECO:0000256" key="2">
    <source>
        <dbReference type="ARBA" id="ARBA00010869"/>
    </source>
</evidence>
<evidence type="ECO:0000256" key="5">
    <source>
        <dbReference type="ARBA" id="ARBA00023239"/>
    </source>
</evidence>
<evidence type="ECO:0000313" key="9">
    <source>
        <dbReference type="Proteomes" id="UP000197468"/>
    </source>
</evidence>
<reference evidence="8 9" key="1">
    <citation type="journal article" date="2008" name="Int. J. Syst. Evol. Microbiol.">
        <title>Description of Roseateles aquatilis sp. nov. and Roseateles terrae sp. nov., in the class Betaproteobacteria, and emended description of the genus Roseateles.</title>
        <authorList>
            <person name="Gomila M."/>
            <person name="Bowien B."/>
            <person name="Falsen E."/>
            <person name="Moore E.R."/>
            <person name="Lalucat J."/>
        </authorList>
    </citation>
    <scope>NUCLEOTIDE SEQUENCE [LARGE SCALE GENOMIC DNA]</scope>
    <source>
        <strain evidence="8 9">CCUG 48205</strain>
    </source>
</reference>
<dbReference type="GO" id="GO:0003941">
    <property type="term" value="F:L-serine ammonia-lyase activity"/>
    <property type="evidence" value="ECO:0007669"/>
    <property type="project" value="UniProtKB-EC"/>
</dbReference>
<evidence type="ECO:0000256" key="4">
    <source>
        <dbReference type="ARBA" id="ARBA00022898"/>
    </source>
</evidence>
<evidence type="ECO:0000256" key="1">
    <source>
        <dbReference type="ARBA" id="ARBA00001933"/>
    </source>
</evidence>
<dbReference type="Pfam" id="PF00291">
    <property type="entry name" value="PALP"/>
    <property type="match status" value="1"/>
</dbReference>
<evidence type="ECO:0000256" key="3">
    <source>
        <dbReference type="ARBA" id="ARBA00012093"/>
    </source>
</evidence>
<comment type="similarity">
    <text evidence="2">Belongs to the serine/threonine dehydratase family.</text>
</comment>
<comment type="catalytic activity">
    <reaction evidence="6">
        <text>L-serine = pyruvate + NH4(+)</text>
        <dbReference type="Rhea" id="RHEA:19169"/>
        <dbReference type="ChEBI" id="CHEBI:15361"/>
        <dbReference type="ChEBI" id="CHEBI:28938"/>
        <dbReference type="ChEBI" id="CHEBI:33384"/>
        <dbReference type="EC" id="4.3.1.17"/>
    </reaction>
</comment>
<accession>A0A246JK23</accession>
<protein>
    <recommendedName>
        <fullName evidence="3">L-serine ammonia-lyase</fullName>
        <ecNumber evidence="3">4.3.1.17</ecNumber>
    </recommendedName>
</protein>
<dbReference type="Gene3D" id="3.40.50.1100">
    <property type="match status" value="2"/>
</dbReference>